<sequence>MGLGVLHMKKSLFVAALIAAASFTHSAHAELLKLTQTSQVPEFKYNLDVVGIKPGMTMDVAKEILIKEFEGIRIEESGARYEYKNVESEPFITGLYGYTKSDGNVILRLTSPVLGSVVSSIERSIDYSDVQNKPSPVDLMVMLSEKYGEPFQYSKSRSQFKLSWHYGDDCKKVAKPDGWSYTTKKCPISLNARIDISSGDELKRLVVNLDDNTISRLDINSIPTFITEYLDKLPKEPVVAPKL</sequence>
<keyword evidence="1" id="KW-0732">Signal</keyword>
<reference evidence="2 3" key="1">
    <citation type="submission" date="2017-07" db="EMBL/GenBank/DDBJ databases">
        <title>Phylogenetic study on the rhizospheric bacterium Ochrobactrum sp. A44.</title>
        <authorList>
            <person name="Krzyzanowska D.M."/>
            <person name="Ossowicki A."/>
            <person name="Rajewska M."/>
            <person name="Maciag T."/>
            <person name="Kaczynski Z."/>
            <person name="Czerwicka M."/>
            <person name="Jafra S."/>
        </authorList>
    </citation>
    <scope>NUCLEOTIDE SEQUENCE [LARGE SCALE GENOMIC DNA]</scope>
    <source>
        <strain evidence="2 3">DSM 7216</strain>
    </source>
</reference>
<accession>A0A256FTL5</accession>
<organism evidence="2 3">
    <name type="scientific">Brucella thiophenivorans</name>
    <dbReference type="NCBI Taxonomy" id="571255"/>
    <lineage>
        <taxon>Bacteria</taxon>
        <taxon>Pseudomonadati</taxon>
        <taxon>Pseudomonadota</taxon>
        <taxon>Alphaproteobacteria</taxon>
        <taxon>Hyphomicrobiales</taxon>
        <taxon>Brucellaceae</taxon>
        <taxon>Brucella/Ochrobactrum group</taxon>
        <taxon>Brucella</taxon>
    </lineage>
</organism>
<dbReference type="EMBL" id="NNRJ01000027">
    <property type="protein sequence ID" value="OYR18222.1"/>
    <property type="molecule type" value="Genomic_DNA"/>
</dbReference>
<evidence type="ECO:0000313" key="2">
    <source>
        <dbReference type="EMBL" id="OYR18222.1"/>
    </source>
</evidence>
<evidence type="ECO:0000256" key="1">
    <source>
        <dbReference type="SAM" id="SignalP"/>
    </source>
</evidence>
<keyword evidence="3" id="KW-1185">Reference proteome</keyword>
<protein>
    <submittedName>
        <fullName evidence="2">Uncharacterized protein</fullName>
    </submittedName>
</protein>
<gene>
    <name evidence="2" type="ORF">CEV31_4234</name>
</gene>
<name>A0A256FTL5_9HYPH</name>
<proteinExistence type="predicted"/>
<dbReference type="AlphaFoldDB" id="A0A256FTL5"/>
<comment type="caution">
    <text evidence="2">The sequence shown here is derived from an EMBL/GenBank/DDBJ whole genome shotgun (WGS) entry which is preliminary data.</text>
</comment>
<feature type="signal peptide" evidence="1">
    <location>
        <begin position="1"/>
        <end position="29"/>
    </location>
</feature>
<evidence type="ECO:0000313" key="3">
    <source>
        <dbReference type="Proteomes" id="UP000215590"/>
    </source>
</evidence>
<feature type="chain" id="PRO_5013101331" evidence="1">
    <location>
        <begin position="30"/>
        <end position="243"/>
    </location>
</feature>
<dbReference type="Proteomes" id="UP000215590">
    <property type="component" value="Unassembled WGS sequence"/>
</dbReference>